<accession>A0A6J6RRN2</accession>
<dbReference type="InterPro" id="IPR029032">
    <property type="entry name" value="AhpD-like"/>
</dbReference>
<gene>
    <name evidence="2" type="ORF">UFOPK2579_02247</name>
</gene>
<reference evidence="2" key="1">
    <citation type="submission" date="2020-05" db="EMBL/GenBank/DDBJ databases">
        <authorList>
            <person name="Chiriac C."/>
            <person name="Salcher M."/>
            <person name="Ghai R."/>
            <person name="Kavagutti S V."/>
        </authorList>
    </citation>
    <scope>NUCLEOTIDE SEQUENCE</scope>
</reference>
<dbReference type="EMBL" id="CAEZXR010000318">
    <property type="protein sequence ID" value="CAB4725152.1"/>
    <property type="molecule type" value="Genomic_DNA"/>
</dbReference>
<evidence type="ECO:0000313" key="2">
    <source>
        <dbReference type="EMBL" id="CAB4725152.1"/>
    </source>
</evidence>
<dbReference type="Gene3D" id="1.20.1290.10">
    <property type="entry name" value="AhpD-like"/>
    <property type="match status" value="1"/>
</dbReference>
<dbReference type="PANTHER" id="PTHR34846:SF5">
    <property type="entry name" value="CARBOXYMUCONOLACTONE DECARBOXYLASE-LIKE DOMAIN-CONTAINING PROTEIN"/>
    <property type="match status" value="1"/>
</dbReference>
<proteinExistence type="predicted"/>
<dbReference type="InterPro" id="IPR003779">
    <property type="entry name" value="CMD-like"/>
</dbReference>
<evidence type="ECO:0000259" key="1">
    <source>
        <dbReference type="Pfam" id="PF02627"/>
    </source>
</evidence>
<name>A0A6J6RRN2_9ZZZZ</name>
<dbReference type="AlphaFoldDB" id="A0A6J6RRN2"/>
<dbReference type="GO" id="GO:0051920">
    <property type="term" value="F:peroxiredoxin activity"/>
    <property type="evidence" value="ECO:0007669"/>
    <property type="project" value="InterPro"/>
</dbReference>
<dbReference type="Pfam" id="PF02627">
    <property type="entry name" value="CMD"/>
    <property type="match status" value="1"/>
</dbReference>
<feature type="domain" description="Carboxymuconolactone decarboxylase-like" evidence="1">
    <location>
        <begin position="59"/>
        <end position="139"/>
    </location>
</feature>
<dbReference type="PANTHER" id="PTHR34846">
    <property type="entry name" value="4-CARBOXYMUCONOLACTONE DECARBOXYLASE FAMILY PROTEIN (AFU_ORTHOLOGUE AFUA_6G11590)"/>
    <property type="match status" value="1"/>
</dbReference>
<protein>
    <submittedName>
        <fullName evidence="2">Unannotated protein</fullName>
    </submittedName>
</protein>
<organism evidence="2">
    <name type="scientific">freshwater metagenome</name>
    <dbReference type="NCBI Taxonomy" id="449393"/>
    <lineage>
        <taxon>unclassified sequences</taxon>
        <taxon>metagenomes</taxon>
        <taxon>ecological metagenomes</taxon>
    </lineage>
</organism>
<sequence>MTEVRPAPHGTEGAHRARLAPATRADVGRLVWAFAGLAGRKTGTEPPAIFLTLGRTRGLFWGWLHFAGRLMPGGTLPRRESELVILRVATLADSAYERAHHRRLGRAAGLSHDEIDRVELGADAPGWSTRDALLLRVTDELHRDRDLCDETWAELRAELDERSAIELLLLIGHYEMLATTLHTLRLTPDRPRR</sequence>
<dbReference type="SUPFAM" id="SSF69118">
    <property type="entry name" value="AhpD-like"/>
    <property type="match status" value="1"/>
</dbReference>